<accession>A0A0G4MGV3</accession>
<protein>
    <submittedName>
        <fullName evidence="3">Uncharacterized protein</fullName>
    </submittedName>
</protein>
<dbReference type="EMBL" id="CVQH01022527">
    <property type="protein sequence ID" value="CRK33419.1"/>
    <property type="molecule type" value="Genomic_DNA"/>
</dbReference>
<reference evidence="4" key="3">
    <citation type="journal article" date="2021" name="Mol. Plant Pathol.">
        <title>A 20-kb lineage-specific genomic region tames virulence in pathogenic amphidiploid Verticillium longisporum.</title>
        <authorList>
            <person name="Harting R."/>
            <person name="Starke J."/>
            <person name="Kusch H."/>
            <person name="Poggeler S."/>
            <person name="Maurus I."/>
            <person name="Schluter R."/>
            <person name="Landesfeind M."/>
            <person name="Bulla I."/>
            <person name="Nowrousian M."/>
            <person name="de Jonge R."/>
            <person name="Stahlhut G."/>
            <person name="Hoff K.J."/>
            <person name="Asshauer K.P."/>
            <person name="Thurmer A."/>
            <person name="Stanke M."/>
            <person name="Daniel R."/>
            <person name="Morgenstern B."/>
            <person name="Thomma B.P.H.J."/>
            <person name="Kronstad J.W."/>
            <person name="Braus-Stromeyer S.A."/>
            <person name="Braus G.H."/>
        </authorList>
    </citation>
    <scope>NUCLEOTIDE SEQUENCE</scope>
    <source>
        <strain evidence="4">Vl32</strain>
    </source>
</reference>
<proteinExistence type="predicted"/>
<sequence length="189" mass="20517">MSPHASREYIPLISSPLNPKQPYTVPAHAPSTPGKRRSSQMRGDLSPTERLLRSKAALAWKSTQDGDGAGSRREKQRPRVEYGRAGTVAKVPIRKYPTHWDEDNDDVDTFYSDAGEYDYDDDSGETKAWAGGITAMRSRLLRDTARRALLMFGLTCLGGCLPIFALLSSASSPGGVWALGKSSTQAASA</sequence>
<dbReference type="Proteomes" id="UP000689129">
    <property type="component" value="Unassembled WGS sequence"/>
</dbReference>
<evidence type="ECO:0000313" key="5">
    <source>
        <dbReference type="Proteomes" id="UP000044602"/>
    </source>
</evidence>
<keyword evidence="2" id="KW-0812">Transmembrane</keyword>
<organism evidence="3 5">
    <name type="scientific">Verticillium longisporum</name>
    <name type="common">Verticillium dahliae var. longisporum</name>
    <dbReference type="NCBI Taxonomy" id="100787"/>
    <lineage>
        <taxon>Eukaryota</taxon>
        <taxon>Fungi</taxon>
        <taxon>Dikarya</taxon>
        <taxon>Ascomycota</taxon>
        <taxon>Pezizomycotina</taxon>
        <taxon>Sordariomycetes</taxon>
        <taxon>Hypocreomycetidae</taxon>
        <taxon>Glomerellales</taxon>
        <taxon>Plectosphaerellaceae</taxon>
        <taxon>Verticillium</taxon>
    </lineage>
</organism>
<evidence type="ECO:0000256" key="1">
    <source>
        <dbReference type="SAM" id="MobiDB-lite"/>
    </source>
</evidence>
<dbReference type="EMBL" id="JAEMWZ010000327">
    <property type="protein sequence ID" value="KAG7124887.1"/>
    <property type="molecule type" value="Genomic_DNA"/>
</dbReference>
<reference evidence="3" key="1">
    <citation type="submission" date="2015-05" db="EMBL/GenBank/DDBJ databases">
        <authorList>
            <person name="Wang D.B."/>
            <person name="Wang M."/>
        </authorList>
    </citation>
    <scope>NUCLEOTIDE SEQUENCE [LARGE SCALE GENOMIC DNA]</scope>
    <source>
        <strain evidence="3">VL1</strain>
    </source>
</reference>
<dbReference type="OrthoDB" id="5239396at2759"/>
<feature type="non-terminal residue" evidence="3">
    <location>
        <position position="189"/>
    </location>
</feature>
<keyword evidence="2" id="KW-1133">Transmembrane helix</keyword>
<keyword evidence="5" id="KW-1185">Reference proteome</keyword>
<gene>
    <name evidence="3" type="ORF">BN1708_001097</name>
    <name evidence="4" type="ORF">HYQ45_013548</name>
</gene>
<reference evidence="5" key="2">
    <citation type="submission" date="2015-05" db="EMBL/GenBank/DDBJ databases">
        <authorList>
            <person name="Fogelqvist Johan"/>
        </authorList>
    </citation>
    <scope>NUCLEOTIDE SEQUENCE [LARGE SCALE GENOMIC DNA]</scope>
</reference>
<name>A0A0G4MGV3_VERLO</name>
<feature type="compositionally biased region" description="Basic and acidic residues" evidence="1">
    <location>
        <begin position="70"/>
        <end position="79"/>
    </location>
</feature>
<feature type="transmembrane region" description="Helical" evidence="2">
    <location>
        <begin position="148"/>
        <end position="167"/>
    </location>
</feature>
<evidence type="ECO:0000256" key="2">
    <source>
        <dbReference type="SAM" id="Phobius"/>
    </source>
</evidence>
<feature type="region of interest" description="Disordered" evidence="1">
    <location>
        <begin position="1"/>
        <end position="79"/>
    </location>
</feature>
<keyword evidence="2" id="KW-0472">Membrane</keyword>
<dbReference type="AlphaFoldDB" id="A0A0G4MGV3"/>
<evidence type="ECO:0000313" key="4">
    <source>
        <dbReference type="EMBL" id="KAG7124887.1"/>
    </source>
</evidence>
<evidence type="ECO:0000313" key="3">
    <source>
        <dbReference type="EMBL" id="CRK33419.1"/>
    </source>
</evidence>
<dbReference type="Proteomes" id="UP000044602">
    <property type="component" value="Unassembled WGS sequence"/>
</dbReference>